<evidence type="ECO:0000259" key="1">
    <source>
        <dbReference type="Pfam" id="PF13229"/>
    </source>
</evidence>
<dbReference type="PANTHER" id="PTHR31339">
    <property type="entry name" value="PECTIN LYASE-RELATED"/>
    <property type="match status" value="1"/>
</dbReference>
<gene>
    <name evidence="2" type="ORF">PQ457_09840</name>
</gene>
<dbReference type="Gene3D" id="2.160.20.10">
    <property type="entry name" value="Single-stranded right-handed beta-helix, Pectin lyase-like"/>
    <property type="match status" value="1"/>
</dbReference>
<dbReference type="PANTHER" id="PTHR31339:SF9">
    <property type="entry name" value="PLASMIN AND FIBRONECTIN-BINDING PROTEIN A"/>
    <property type="match status" value="1"/>
</dbReference>
<dbReference type="Pfam" id="PF13229">
    <property type="entry name" value="Beta_helix"/>
    <property type="match status" value="1"/>
</dbReference>
<dbReference type="SMART" id="SM00710">
    <property type="entry name" value="PbH1"/>
    <property type="match status" value="5"/>
</dbReference>
<evidence type="ECO:0000313" key="3">
    <source>
        <dbReference type="Proteomes" id="UP001218231"/>
    </source>
</evidence>
<organism evidence="2 3">
    <name type="scientific">Novosphingobium humi</name>
    <dbReference type="NCBI Taxonomy" id="2282397"/>
    <lineage>
        <taxon>Bacteria</taxon>
        <taxon>Pseudomonadati</taxon>
        <taxon>Pseudomonadota</taxon>
        <taxon>Alphaproteobacteria</taxon>
        <taxon>Sphingomonadales</taxon>
        <taxon>Sphingomonadaceae</taxon>
        <taxon>Novosphingobium</taxon>
    </lineage>
</organism>
<name>A0ABY7TSS0_9SPHN</name>
<accession>A0ABY7TSS0</accession>
<dbReference type="EMBL" id="CP117417">
    <property type="protein sequence ID" value="WCT76252.1"/>
    <property type="molecule type" value="Genomic_DNA"/>
</dbReference>
<evidence type="ECO:0000313" key="2">
    <source>
        <dbReference type="EMBL" id="WCT76252.1"/>
    </source>
</evidence>
<proteinExistence type="predicted"/>
<reference evidence="2 3" key="1">
    <citation type="submission" date="2023-02" db="EMBL/GenBank/DDBJ databases">
        <title>Genome sequence of Novosphingobium humi KACC 19094.</title>
        <authorList>
            <person name="Kim S."/>
            <person name="Heo J."/>
            <person name="Kwon S.-W."/>
        </authorList>
    </citation>
    <scope>NUCLEOTIDE SEQUENCE [LARGE SCALE GENOMIC DNA]</scope>
    <source>
        <strain evidence="2 3">KACC 19094</strain>
    </source>
</reference>
<dbReference type="InterPro" id="IPR051801">
    <property type="entry name" value="GH28_Enzymes"/>
</dbReference>
<dbReference type="InterPro" id="IPR011050">
    <property type="entry name" value="Pectin_lyase_fold/virulence"/>
</dbReference>
<dbReference type="Proteomes" id="UP001218231">
    <property type="component" value="Chromosome"/>
</dbReference>
<dbReference type="InterPro" id="IPR039448">
    <property type="entry name" value="Beta_helix"/>
</dbReference>
<sequence length="484" mass="52143">MIADLGAFGDGRNLAHGAINAAIAAMHQRGGGVVELPAGRFLCFSIRLLSGVRLHLGPGAVIEAADPARHGGAYDLPEDNGPQLYQDFGHSHWRNSLIWAIGQSDIAITGPGRIEGRGLTRNGPGSRWRAQAGERPLSMAAMSEAEVGALEQSHAAMRGLGNKAIGLRECRNVELSGFTIAGGGHFAILATGCEDMVIRHLSIDTERDGIDLDGVSRCVVEDCRVNSPNDDAIVVKTSLALGRLTPSEDITIRRCTVSGYDLGSMLDGTHGRMQQFAPDRDRVTGRIKIGTETNGDIRRVTIEDCLFERSRGLAIECVDGAVVEDIAARRLTMREVTTAPIFLRLGARLRGPEGTRIGALRRVEISDIRATAIAYEFPVIVAGLPGHRVQQVLLRDIDLGFDGGGTAQDAARQPPLVPDAYPEPSMFGVLPAWALWMRDVQHVSIERFTARHGGNEARPPVIVQDALGLDVREMPLWRPVDLGV</sequence>
<dbReference type="SUPFAM" id="SSF51126">
    <property type="entry name" value="Pectin lyase-like"/>
    <property type="match status" value="1"/>
</dbReference>
<dbReference type="RefSeq" id="WP_273616703.1">
    <property type="nucleotide sequence ID" value="NZ_CP117417.1"/>
</dbReference>
<dbReference type="InterPro" id="IPR006626">
    <property type="entry name" value="PbH1"/>
</dbReference>
<protein>
    <submittedName>
        <fullName evidence="2">Right-handed parallel beta-helix repeat-containing protein</fullName>
    </submittedName>
</protein>
<feature type="domain" description="Right handed beta helix" evidence="1">
    <location>
        <begin position="161"/>
        <end position="261"/>
    </location>
</feature>
<dbReference type="InterPro" id="IPR012334">
    <property type="entry name" value="Pectin_lyas_fold"/>
</dbReference>
<keyword evidence="3" id="KW-1185">Reference proteome</keyword>